<dbReference type="Gene3D" id="3.40.630.30">
    <property type="match status" value="1"/>
</dbReference>
<dbReference type="CDD" id="cd04301">
    <property type="entry name" value="NAT_SF"/>
    <property type="match status" value="1"/>
</dbReference>
<dbReference type="InterPro" id="IPR000182">
    <property type="entry name" value="GNAT_dom"/>
</dbReference>
<dbReference type="PROSITE" id="PS51186">
    <property type="entry name" value="GNAT"/>
    <property type="match status" value="1"/>
</dbReference>
<gene>
    <name evidence="2" type="ORF">GCM10010912_52360</name>
</gene>
<dbReference type="GO" id="GO:0016747">
    <property type="term" value="F:acyltransferase activity, transferring groups other than amino-acyl groups"/>
    <property type="evidence" value="ECO:0007669"/>
    <property type="project" value="InterPro"/>
</dbReference>
<sequence>MITKLEWDSNFFGYNIASLSEIDAKSLDLLDSYIQKNKIDFVQTLCKIDDVSVINSLEEWGFHFADIKITCKMNIEKLTLNSEANLDFATNGDESSIYSLASRSFIYSRYYGHDSIFKESKVNEMFGIWAIKSINGEFDDFCIKVTDRNDTIGFITAKIKTCKVAAIGILAVDEKYRSKGVGAILLQSLFGYLKHKDVLEVEVSTQGRNIIAQNFYAKHGFKVKYMESWYYYNVNTNK</sequence>
<dbReference type="RefSeq" id="WP_189030127.1">
    <property type="nucleotide sequence ID" value="NZ_BMKR01000031.1"/>
</dbReference>
<reference evidence="2" key="1">
    <citation type="journal article" date="2014" name="Int. J. Syst. Evol. Microbiol.">
        <title>Complete genome sequence of Corynebacterium casei LMG S-19264T (=DSM 44701T), isolated from a smear-ripened cheese.</title>
        <authorList>
            <consortium name="US DOE Joint Genome Institute (JGI-PGF)"/>
            <person name="Walter F."/>
            <person name="Albersmeier A."/>
            <person name="Kalinowski J."/>
            <person name="Ruckert C."/>
        </authorList>
    </citation>
    <scope>NUCLEOTIDE SEQUENCE</scope>
    <source>
        <strain evidence="2">CGMCC 1.16134</strain>
    </source>
</reference>
<reference evidence="2" key="2">
    <citation type="submission" date="2020-09" db="EMBL/GenBank/DDBJ databases">
        <authorList>
            <person name="Sun Q."/>
            <person name="Zhou Y."/>
        </authorList>
    </citation>
    <scope>NUCLEOTIDE SEQUENCE</scope>
    <source>
        <strain evidence="2">CGMCC 1.16134</strain>
    </source>
</reference>
<dbReference type="AlphaFoldDB" id="A0A917CWT6"/>
<evidence type="ECO:0000259" key="1">
    <source>
        <dbReference type="PROSITE" id="PS51186"/>
    </source>
</evidence>
<dbReference type="Pfam" id="PF00583">
    <property type="entry name" value="Acetyltransf_1"/>
    <property type="match status" value="1"/>
</dbReference>
<protein>
    <recommendedName>
        <fullName evidence="1">N-acetyltransferase domain-containing protein</fullName>
    </recommendedName>
</protein>
<dbReference type="InterPro" id="IPR016181">
    <property type="entry name" value="Acyl_CoA_acyltransferase"/>
</dbReference>
<evidence type="ECO:0000313" key="3">
    <source>
        <dbReference type="Proteomes" id="UP000637643"/>
    </source>
</evidence>
<evidence type="ECO:0000313" key="2">
    <source>
        <dbReference type="EMBL" id="GGG01075.1"/>
    </source>
</evidence>
<accession>A0A917CWT6</accession>
<feature type="domain" description="N-acetyltransferase" evidence="1">
    <location>
        <begin position="84"/>
        <end position="238"/>
    </location>
</feature>
<keyword evidence="3" id="KW-1185">Reference proteome</keyword>
<dbReference type="Proteomes" id="UP000637643">
    <property type="component" value="Unassembled WGS sequence"/>
</dbReference>
<name>A0A917CWT6_9BACL</name>
<dbReference type="SUPFAM" id="SSF55729">
    <property type="entry name" value="Acyl-CoA N-acyltransferases (Nat)"/>
    <property type="match status" value="1"/>
</dbReference>
<organism evidence="2 3">
    <name type="scientific">Paenibacillus albidus</name>
    <dbReference type="NCBI Taxonomy" id="2041023"/>
    <lineage>
        <taxon>Bacteria</taxon>
        <taxon>Bacillati</taxon>
        <taxon>Bacillota</taxon>
        <taxon>Bacilli</taxon>
        <taxon>Bacillales</taxon>
        <taxon>Paenibacillaceae</taxon>
        <taxon>Paenibacillus</taxon>
    </lineage>
</organism>
<comment type="caution">
    <text evidence="2">The sequence shown here is derived from an EMBL/GenBank/DDBJ whole genome shotgun (WGS) entry which is preliminary data.</text>
</comment>
<dbReference type="EMBL" id="BMKR01000031">
    <property type="protein sequence ID" value="GGG01075.1"/>
    <property type="molecule type" value="Genomic_DNA"/>
</dbReference>
<proteinExistence type="predicted"/>